<dbReference type="EMBL" id="JBHSHC010000146">
    <property type="protein sequence ID" value="MFC4769798.1"/>
    <property type="molecule type" value="Genomic_DNA"/>
</dbReference>
<evidence type="ECO:0000313" key="2">
    <source>
        <dbReference type="Proteomes" id="UP001596002"/>
    </source>
</evidence>
<proteinExistence type="predicted"/>
<protein>
    <submittedName>
        <fullName evidence="1">Uncharacterized protein</fullName>
    </submittedName>
</protein>
<name>A0ABV9Q7C7_9BACL</name>
<reference evidence="2" key="1">
    <citation type="journal article" date="2019" name="Int. J. Syst. Evol. Microbiol.">
        <title>The Global Catalogue of Microorganisms (GCM) 10K type strain sequencing project: providing services to taxonomists for standard genome sequencing and annotation.</title>
        <authorList>
            <consortium name="The Broad Institute Genomics Platform"/>
            <consortium name="The Broad Institute Genome Sequencing Center for Infectious Disease"/>
            <person name="Wu L."/>
            <person name="Ma J."/>
        </authorList>
    </citation>
    <scope>NUCLEOTIDE SEQUENCE [LARGE SCALE GENOMIC DNA]</scope>
    <source>
        <strain evidence="2">WYCCWR 12678</strain>
    </source>
</reference>
<dbReference type="RefSeq" id="WP_380028731.1">
    <property type="nucleotide sequence ID" value="NZ_JBHSHC010000146.1"/>
</dbReference>
<organism evidence="1 2">
    <name type="scientific">Effusibacillus consociatus</name>
    <dbReference type="NCBI Taxonomy" id="1117041"/>
    <lineage>
        <taxon>Bacteria</taxon>
        <taxon>Bacillati</taxon>
        <taxon>Bacillota</taxon>
        <taxon>Bacilli</taxon>
        <taxon>Bacillales</taxon>
        <taxon>Alicyclobacillaceae</taxon>
        <taxon>Effusibacillus</taxon>
    </lineage>
</organism>
<sequence>MKTENLYKFNGESGFSTVHG</sequence>
<accession>A0ABV9Q7C7</accession>
<evidence type="ECO:0000313" key="1">
    <source>
        <dbReference type="EMBL" id="MFC4769798.1"/>
    </source>
</evidence>
<comment type="caution">
    <text evidence="1">The sequence shown here is derived from an EMBL/GenBank/DDBJ whole genome shotgun (WGS) entry which is preliminary data.</text>
</comment>
<gene>
    <name evidence="1" type="ORF">ACFO8Q_21035</name>
</gene>
<keyword evidence="2" id="KW-1185">Reference proteome</keyword>
<dbReference type="Proteomes" id="UP001596002">
    <property type="component" value="Unassembled WGS sequence"/>
</dbReference>